<dbReference type="InterPro" id="IPR014710">
    <property type="entry name" value="RmlC-like_jellyroll"/>
</dbReference>
<evidence type="ECO:0000313" key="3">
    <source>
        <dbReference type="Proteomes" id="UP000291084"/>
    </source>
</evidence>
<organism evidence="2 3">
    <name type="scientific">Vigna angularis var. angularis</name>
    <dbReference type="NCBI Taxonomy" id="157739"/>
    <lineage>
        <taxon>Eukaryota</taxon>
        <taxon>Viridiplantae</taxon>
        <taxon>Streptophyta</taxon>
        <taxon>Embryophyta</taxon>
        <taxon>Tracheophyta</taxon>
        <taxon>Spermatophyta</taxon>
        <taxon>Magnoliopsida</taxon>
        <taxon>eudicotyledons</taxon>
        <taxon>Gunneridae</taxon>
        <taxon>Pentapetalae</taxon>
        <taxon>rosids</taxon>
        <taxon>fabids</taxon>
        <taxon>Fabales</taxon>
        <taxon>Fabaceae</taxon>
        <taxon>Papilionoideae</taxon>
        <taxon>50 kb inversion clade</taxon>
        <taxon>NPAAA clade</taxon>
        <taxon>indigoferoid/millettioid clade</taxon>
        <taxon>Phaseoleae</taxon>
        <taxon>Vigna</taxon>
    </lineage>
</organism>
<feature type="transmembrane region" description="Helical" evidence="1">
    <location>
        <begin position="29"/>
        <end position="47"/>
    </location>
</feature>
<gene>
    <name evidence="2" type="primary">Vigan.08G069000</name>
    <name evidence="2" type="ORF">VIGAN_08069000</name>
</gene>
<keyword evidence="1" id="KW-0472">Membrane</keyword>
<dbReference type="Gene3D" id="2.60.120.10">
    <property type="entry name" value="Jelly Rolls"/>
    <property type="match status" value="1"/>
</dbReference>
<keyword evidence="1" id="KW-0812">Transmembrane</keyword>
<dbReference type="Proteomes" id="UP000291084">
    <property type="component" value="Chromosome 8"/>
</dbReference>
<keyword evidence="1" id="KW-1133">Transmembrane helix</keyword>
<keyword evidence="3" id="KW-1185">Reference proteome</keyword>
<protein>
    <submittedName>
        <fullName evidence="2">Uncharacterized protein</fullName>
    </submittedName>
</protein>
<evidence type="ECO:0000313" key="2">
    <source>
        <dbReference type="EMBL" id="BAT94117.1"/>
    </source>
</evidence>
<proteinExistence type="predicted"/>
<reference evidence="2 3" key="1">
    <citation type="journal article" date="2015" name="Sci. Rep.">
        <title>The power of single molecule real-time sequencing technology in the de novo assembly of a eukaryotic genome.</title>
        <authorList>
            <person name="Sakai H."/>
            <person name="Naito K."/>
            <person name="Ogiso-Tanaka E."/>
            <person name="Takahashi Y."/>
            <person name="Iseki K."/>
            <person name="Muto C."/>
            <person name="Satou K."/>
            <person name="Teruya K."/>
            <person name="Shiroma A."/>
            <person name="Shimoji M."/>
            <person name="Hirano T."/>
            <person name="Itoh T."/>
            <person name="Kaga A."/>
            <person name="Tomooka N."/>
        </authorList>
    </citation>
    <scope>NUCLEOTIDE SEQUENCE [LARGE SCALE GENOMIC DNA]</scope>
    <source>
        <strain evidence="3">cv. Shumari</strain>
    </source>
</reference>
<name>A0A0S3SMU3_PHAAN</name>
<sequence>AELGVLYWKLNPTIYENDEELNKIREARGYNFMVIFIFYFNSFYFVFCNQITVHGFLPIHSLAPDKISIRSSWIIYALNKYIG</sequence>
<dbReference type="EMBL" id="AP015041">
    <property type="protein sequence ID" value="BAT94117.1"/>
    <property type="molecule type" value="Genomic_DNA"/>
</dbReference>
<evidence type="ECO:0000256" key="1">
    <source>
        <dbReference type="SAM" id="Phobius"/>
    </source>
</evidence>
<accession>A0A0S3SMU3</accession>
<dbReference type="AlphaFoldDB" id="A0A0S3SMU3"/>
<feature type="non-terminal residue" evidence="2">
    <location>
        <position position="1"/>
    </location>
</feature>